<gene>
    <name evidence="4" type="ORF">GUJ93_ZPchr0012g21345</name>
</gene>
<keyword evidence="5" id="KW-1185">Reference proteome</keyword>
<dbReference type="GO" id="GO:0009506">
    <property type="term" value="C:plasmodesma"/>
    <property type="evidence" value="ECO:0007669"/>
    <property type="project" value="TreeGrafter"/>
</dbReference>
<evidence type="ECO:0008006" key="6">
    <source>
        <dbReference type="Google" id="ProtNLM"/>
    </source>
</evidence>
<dbReference type="AlphaFoldDB" id="A0A8J6BU93"/>
<dbReference type="InterPro" id="IPR044839">
    <property type="entry name" value="NDR1-like"/>
</dbReference>
<dbReference type="PANTHER" id="PTHR31415">
    <property type="entry name" value="OS05G0367900 PROTEIN"/>
    <property type="match status" value="1"/>
</dbReference>
<evidence type="ECO:0000256" key="1">
    <source>
        <dbReference type="ARBA" id="ARBA00004370"/>
    </source>
</evidence>
<feature type="transmembrane region" description="Helical" evidence="3">
    <location>
        <begin position="27"/>
        <end position="47"/>
    </location>
</feature>
<accession>A0A8J6BU93</accession>
<sequence length="221" mass="24291">MYVGGDRIINIIADRSTPYMAGNEKTCLRFVCTFVLSAGFIVLIYWATFQPRHIQATVGSAALSNLTVSNLTVSYRLNVNVTMINPSGRVGVHYDALYARLSLRDDDGGSAFLGPAKVISPEAFYQPRRSDNLVTVVFDGMTGVAVASDVATEVAREIKAAAAVGFELAVDARVRYKFGFVMVRAKPRTRCSLRIPVKPERRRRRGVDGVLSPGHRCIVKY</sequence>
<evidence type="ECO:0000256" key="2">
    <source>
        <dbReference type="ARBA" id="ARBA00023136"/>
    </source>
</evidence>
<reference evidence="4" key="2">
    <citation type="submission" date="2021-02" db="EMBL/GenBank/DDBJ databases">
        <authorList>
            <person name="Kimball J.A."/>
            <person name="Haas M.W."/>
            <person name="Macchietto M."/>
            <person name="Kono T."/>
            <person name="Duquette J."/>
            <person name="Shao M."/>
        </authorList>
    </citation>
    <scope>NUCLEOTIDE SEQUENCE</scope>
    <source>
        <tissue evidence="4">Fresh leaf tissue</tissue>
    </source>
</reference>
<reference evidence="4" key="1">
    <citation type="journal article" date="2021" name="bioRxiv">
        <title>Whole Genome Assembly and Annotation of Northern Wild Rice, Zizania palustris L., Supports a Whole Genome Duplication in the Zizania Genus.</title>
        <authorList>
            <person name="Haas M."/>
            <person name="Kono T."/>
            <person name="Macchietto M."/>
            <person name="Millas R."/>
            <person name="McGilp L."/>
            <person name="Shao M."/>
            <person name="Duquette J."/>
            <person name="Hirsch C.N."/>
            <person name="Kimball J."/>
        </authorList>
    </citation>
    <scope>NUCLEOTIDE SEQUENCE</scope>
    <source>
        <tissue evidence="4">Fresh leaf tissue</tissue>
    </source>
</reference>
<proteinExistence type="predicted"/>
<evidence type="ECO:0000313" key="5">
    <source>
        <dbReference type="Proteomes" id="UP000729402"/>
    </source>
</evidence>
<keyword evidence="3" id="KW-1133">Transmembrane helix</keyword>
<evidence type="ECO:0000313" key="4">
    <source>
        <dbReference type="EMBL" id="KAG8093626.1"/>
    </source>
</evidence>
<evidence type="ECO:0000256" key="3">
    <source>
        <dbReference type="SAM" id="Phobius"/>
    </source>
</evidence>
<dbReference type="OrthoDB" id="1889094at2759"/>
<comment type="subcellular location">
    <subcellularLocation>
        <location evidence="1">Membrane</location>
    </subcellularLocation>
</comment>
<dbReference type="GO" id="GO:0005886">
    <property type="term" value="C:plasma membrane"/>
    <property type="evidence" value="ECO:0007669"/>
    <property type="project" value="TreeGrafter"/>
</dbReference>
<comment type="caution">
    <text evidence="4">The sequence shown here is derived from an EMBL/GenBank/DDBJ whole genome shotgun (WGS) entry which is preliminary data.</text>
</comment>
<keyword evidence="2 3" id="KW-0472">Membrane</keyword>
<keyword evidence="3" id="KW-0812">Transmembrane</keyword>
<dbReference type="GO" id="GO:0098542">
    <property type="term" value="P:defense response to other organism"/>
    <property type="evidence" value="ECO:0007669"/>
    <property type="project" value="InterPro"/>
</dbReference>
<dbReference type="PANTHER" id="PTHR31415:SF16">
    <property type="entry name" value="HARPIN-INDUCED PROTEIN 1 CONTAINING PROTEIN"/>
    <property type="match status" value="1"/>
</dbReference>
<dbReference type="EMBL" id="JAAALK010000080">
    <property type="protein sequence ID" value="KAG8093626.1"/>
    <property type="molecule type" value="Genomic_DNA"/>
</dbReference>
<dbReference type="Proteomes" id="UP000729402">
    <property type="component" value="Unassembled WGS sequence"/>
</dbReference>
<protein>
    <recommendedName>
        <fullName evidence="6">Late embryogenesis abundant protein LEA-2 subgroup domain-containing protein</fullName>
    </recommendedName>
</protein>
<organism evidence="4 5">
    <name type="scientific">Zizania palustris</name>
    <name type="common">Northern wild rice</name>
    <dbReference type="NCBI Taxonomy" id="103762"/>
    <lineage>
        <taxon>Eukaryota</taxon>
        <taxon>Viridiplantae</taxon>
        <taxon>Streptophyta</taxon>
        <taxon>Embryophyta</taxon>
        <taxon>Tracheophyta</taxon>
        <taxon>Spermatophyta</taxon>
        <taxon>Magnoliopsida</taxon>
        <taxon>Liliopsida</taxon>
        <taxon>Poales</taxon>
        <taxon>Poaceae</taxon>
        <taxon>BOP clade</taxon>
        <taxon>Oryzoideae</taxon>
        <taxon>Oryzeae</taxon>
        <taxon>Zizaniinae</taxon>
        <taxon>Zizania</taxon>
    </lineage>
</organism>
<name>A0A8J6BU93_ZIZPA</name>